<reference evidence="1" key="1">
    <citation type="journal article" date="2014" name="Front. Microbiol.">
        <title>High frequency of phylogenetically diverse reductive dehalogenase-homologous genes in deep subseafloor sedimentary metagenomes.</title>
        <authorList>
            <person name="Kawai M."/>
            <person name="Futagami T."/>
            <person name="Toyoda A."/>
            <person name="Takaki Y."/>
            <person name="Nishi S."/>
            <person name="Hori S."/>
            <person name="Arai W."/>
            <person name="Tsubouchi T."/>
            <person name="Morono Y."/>
            <person name="Uchiyama I."/>
            <person name="Ito T."/>
            <person name="Fujiyama A."/>
            <person name="Inagaki F."/>
            <person name="Takami H."/>
        </authorList>
    </citation>
    <scope>NUCLEOTIDE SEQUENCE</scope>
    <source>
        <strain evidence="1">Expedition CK06-06</strain>
    </source>
</reference>
<gene>
    <name evidence="1" type="ORF">S01H4_63955</name>
</gene>
<dbReference type="SUPFAM" id="SSF53850">
    <property type="entry name" value="Periplasmic binding protein-like II"/>
    <property type="match status" value="1"/>
</dbReference>
<evidence type="ECO:0000313" key="1">
    <source>
        <dbReference type="EMBL" id="GAH06461.1"/>
    </source>
</evidence>
<protein>
    <submittedName>
        <fullName evidence="1">Uncharacterized protein</fullName>
    </submittedName>
</protein>
<name>X1CDW6_9ZZZZ</name>
<feature type="non-terminal residue" evidence="1">
    <location>
        <position position="112"/>
    </location>
</feature>
<proteinExistence type="predicted"/>
<dbReference type="AlphaFoldDB" id="X1CDW6"/>
<organism evidence="1">
    <name type="scientific">marine sediment metagenome</name>
    <dbReference type="NCBI Taxonomy" id="412755"/>
    <lineage>
        <taxon>unclassified sequences</taxon>
        <taxon>metagenomes</taxon>
        <taxon>ecological metagenomes</taxon>
    </lineage>
</organism>
<sequence length="112" mass="12084">MKTRVLMLLVLVMLTSFLFAGGQAEKVGKAKINVWGCFSELQAPLDKAVEVFMQENPEAQVEVLVFDLRDFEAKVAATAPMGQAADVIIMDHSLTARYAKAGILSVAPSDIG</sequence>
<accession>X1CDW6</accession>
<dbReference type="EMBL" id="BART01038630">
    <property type="protein sequence ID" value="GAH06461.1"/>
    <property type="molecule type" value="Genomic_DNA"/>
</dbReference>
<comment type="caution">
    <text evidence="1">The sequence shown here is derived from an EMBL/GenBank/DDBJ whole genome shotgun (WGS) entry which is preliminary data.</text>
</comment>
<dbReference type="Gene3D" id="3.40.190.10">
    <property type="entry name" value="Periplasmic binding protein-like II"/>
    <property type="match status" value="1"/>
</dbReference>